<comment type="caution">
    <text evidence="2">The sequence shown here is derived from an EMBL/GenBank/DDBJ whole genome shotgun (WGS) entry which is preliminary data.</text>
</comment>
<dbReference type="AlphaFoldDB" id="A0A151LN54"/>
<reference evidence="2 3" key="1">
    <citation type="journal article" date="2016" name="Nat. Commun.">
        <title>Genomes of cryptic chimpanzee Plasmodium species reveal key evolutionary events leading to human malaria.</title>
        <authorList>
            <person name="Sundararaman S.A."/>
            <person name="Plenderleith L.J."/>
            <person name="Liu W."/>
            <person name="Loy D.E."/>
            <person name="Learn G.H."/>
            <person name="Li Y."/>
            <person name="Shaw K.S."/>
            <person name="Ayouba A."/>
            <person name="Peeters M."/>
            <person name="Speede S."/>
            <person name="Shaw G.M."/>
            <person name="Bushman F.D."/>
            <person name="Brisson D."/>
            <person name="Rayner J.C."/>
            <person name="Sharp P.M."/>
            <person name="Hahn B.H."/>
        </authorList>
    </citation>
    <scope>NUCLEOTIDE SEQUENCE [LARGE SCALE GENOMIC DNA]</scope>
    <source>
        <strain evidence="2 3">SY57</strain>
    </source>
</reference>
<dbReference type="Proteomes" id="UP000076359">
    <property type="component" value="Unassembled WGS sequence"/>
</dbReference>
<feature type="region of interest" description="Disordered" evidence="1">
    <location>
        <begin position="55"/>
        <end position="133"/>
    </location>
</feature>
<evidence type="ECO:0000256" key="1">
    <source>
        <dbReference type="SAM" id="MobiDB-lite"/>
    </source>
</evidence>
<feature type="non-terminal residue" evidence="2">
    <location>
        <position position="1"/>
    </location>
</feature>
<dbReference type="KEGG" id="prei:PRSY57_0728400"/>
<proteinExistence type="predicted"/>
<feature type="compositionally biased region" description="Basic and acidic residues" evidence="1">
    <location>
        <begin position="55"/>
        <end position="89"/>
    </location>
</feature>
<dbReference type="GeneID" id="30953797"/>
<sequence length="133" mass="16198">LNRYNIINHIYLTSKTWDTNNYLTPTLKVKRFYVFKDYNFFIEEVKKIYKHKLKGVDEVNKNKEKKEEKNNEKNKNQKNEEQNSKDIHTKNAVQQTKLRPTKEKFTEKKEEKEKNTKLRARAKDMTQELESNK</sequence>
<evidence type="ECO:0000313" key="2">
    <source>
        <dbReference type="EMBL" id="KYO00614.1"/>
    </source>
</evidence>
<dbReference type="VEuPathDB" id="PlasmoDB:PRG01_0014400"/>
<protein>
    <submittedName>
        <fullName evidence="2">Acyl-CoA synthetase</fullName>
    </submittedName>
</protein>
<organism evidence="2 3">
    <name type="scientific">Plasmodium reichenowi</name>
    <dbReference type="NCBI Taxonomy" id="5854"/>
    <lineage>
        <taxon>Eukaryota</taxon>
        <taxon>Sar</taxon>
        <taxon>Alveolata</taxon>
        <taxon>Apicomplexa</taxon>
        <taxon>Aconoidasida</taxon>
        <taxon>Haemosporida</taxon>
        <taxon>Plasmodiidae</taxon>
        <taxon>Plasmodium</taxon>
        <taxon>Plasmodium (Laverania)</taxon>
    </lineage>
</organism>
<dbReference type="EMBL" id="LVLA01000008">
    <property type="protein sequence ID" value="KYO00614.1"/>
    <property type="molecule type" value="Genomic_DNA"/>
</dbReference>
<evidence type="ECO:0000313" key="3">
    <source>
        <dbReference type="Proteomes" id="UP000076359"/>
    </source>
</evidence>
<name>A0A151LN54_PLARE</name>
<dbReference type="RefSeq" id="XP_019970652.1">
    <property type="nucleotide sequence ID" value="XM_020114695.1"/>
</dbReference>
<feature type="compositionally biased region" description="Basic and acidic residues" evidence="1">
    <location>
        <begin position="100"/>
        <end position="133"/>
    </location>
</feature>
<dbReference type="VEuPathDB" id="PlasmoDB:PRCDC_0728400"/>
<accession>A0A151LN54</accession>
<gene>
    <name evidence="2" type="ORF">PRSY57_0728400</name>
</gene>